<reference evidence="2 3" key="1">
    <citation type="journal article" date="2013" name="Curr. Biol.">
        <title>The Genome of the Foraminiferan Reticulomyxa filosa.</title>
        <authorList>
            <person name="Glockner G."/>
            <person name="Hulsmann N."/>
            <person name="Schleicher M."/>
            <person name="Noegel A.A."/>
            <person name="Eichinger L."/>
            <person name="Gallinger C."/>
            <person name="Pawlowski J."/>
            <person name="Sierra R."/>
            <person name="Euteneuer U."/>
            <person name="Pillet L."/>
            <person name="Moustafa A."/>
            <person name="Platzer M."/>
            <person name="Groth M."/>
            <person name="Szafranski K."/>
            <person name="Schliwa M."/>
        </authorList>
    </citation>
    <scope>NUCLEOTIDE SEQUENCE [LARGE SCALE GENOMIC DNA]</scope>
</reference>
<dbReference type="AlphaFoldDB" id="X6MRM4"/>
<evidence type="ECO:0000256" key="1">
    <source>
        <dbReference type="SAM" id="MobiDB-lite"/>
    </source>
</evidence>
<keyword evidence="3" id="KW-1185">Reference proteome</keyword>
<protein>
    <submittedName>
        <fullName evidence="2">Trichohyalin</fullName>
    </submittedName>
</protein>
<comment type="caution">
    <text evidence="2">The sequence shown here is derived from an EMBL/GenBank/DDBJ whole genome shotgun (WGS) entry which is preliminary data.</text>
</comment>
<evidence type="ECO:0000313" key="3">
    <source>
        <dbReference type="Proteomes" id="UP000023152"/>
    </source>
</evidence>
<feature type="compositionally biased region" description="Basic residues" evidence="1">
    <location>
        <begin position="108"/>
        <end position="121"/>
    </location>
</feature>
<gene>
    <name evidence="2" type="ORF">RFI_21253</name>
</gene>
<organism evidence="2 3">
    <name type="scientific">Reticulomyxa filosa</name>
    <dbReference type="NCBI Taxonomy" id="46433"/>
    <lineage>
        <taxon>Eukaryota</taxon>
        <taxon>Sar</taxon>
        <taxon>Rhizaria</taxon>
        <taxon>Retaria</taxon>
        <taxon>Foraminifera</taxon>
        <taxon>Monothalamids</taxon>
        <taxon>Reticulomyxidae</taxon>
        <taxon>Reticulomyxa</taxon>
    </lineage>
</organism>
<accession>X6MRM4</accession>
<name>X6MRM4_RETFI</name>
<evidence type="ECO:0000313" key="2">
    <source>
        <dbReference type="EMBL" id="ETO16102.1"/>
    </source>
</evidence>
<sequence>MASGRSYYPWIYDVYEPSTTLGLYPRLPALHNPMPLTDPSAVAAMCQPLAQTHAASSTLVSHDNSGAENAHALPSSDQWQHFKRKCKHDDDDDNGIRDSSDAVSNNKNKTKKTKGRTRTKAKTITSPTKELTVMLDLDKDTSPKSQPLLRRSASVPLTEPSEDMLETLFVTYATIGESEKQNKTFVVESMESKLEKDAIDSNLQIAPPQIARHDVNEQGQAIIEKVKAEKEKDQKQEEEKSNVKSESCQAIPDIERQLDKLRNERSIIMKLKLQLQSAKCNVDIFTPLSRDKTEEEYHHKLKSIERDIVELKELQKKQQQQEKQKRQLLKENTKQELDTTPRGQQEQHKEQERRSTRPRDCTAASEKDIVQPSMSPVPQERAPRAKSSCTSWNGLDCKNKDYKNKDCNVCKYQSTYKKKQTNK</sequence>
<dbReference type="EMBL" id="ASPP01018567">
    <property type="protein sequence ID" value="ETO16102.1"/>
    <property type="molecule type" value="Genomic_DNA"/>
</dbReference>
<dbReference type="Proteomes" id="UP000023152">
    <property type="component" value="Unassembled WGS sequence"/>
</dbReference>
<feature type="compositionally biased region" description="Basic and acidic residues" evidence="1">
    <location>
        <begin position="320"/>
        <end position="369"/>
    </location>
</feature>
<proteinExistence type="predicted"/>
<feature type="region of interest" description="Disordered" evidence="1">
    <location>
        <begin position="57"/>
        <end position="126"/>
    </location>
</feature>
<feature type="compositionally biased region" description="Polar residues" evidence="1">
    <location>
        <begin position="57"/>
        <end position="67"/>
    </location>
</feature>
<feature type="region of interest" description="Disordered" evidence="1">
    <location>
        <begin position="228"/>
        <end position="248"/>
    </location>
</feature>
<feature type="region of interest" description="Disordered" evidence="1">
    <location>
        <begin position="320"/>
        <end position="403"/>
    </location>
</feature>
<feature type="compositionally biased region" description="Basic and acidic residues" evidence="1">
    <location>
        <begin position="228"/>
        <end position="243"/>
    </location>
</feature>